<dbReference type="RefSeq" id="WP_011911406.1">
    <property type="nucleotide sequence ID" value="NC_009434.1"/>
</dbReference>
<dbReference type="GO" id="GO:0005829">
    <property type="term" value="C:cytosol"/>
    <property type="evidence" value="ECO:0007669"/>
    <property type="project" value="TreeGrafter"/>
</dbReference>
<keyword evidence="2" id="KW-0521">NADP</keyword>
<dbReference type="PANTHER" id="PTHR43618:SF8">
    <property type="entry name" value="7ALPHA-HYDROXYSTEROID DEHYDROGENASE"/>
    <property type="match status" value="1"/>
</dbReference>
<dbReference type="InterPro" id="IPR052178">
    <property type="entry name" value="Sec_Metab_Biosynth_SDR"/>
</dbReference>
<dbReference type="PANTHER" id="PTHR43618">
    <property type="entry name" value="7-ALPHA-HYDROXYSTEROID DEHYDROGENASE"/>
    <property type="match status" value="1"/>
</dbReference>
<organism evidence="4 5">
    <name type="scientific">Stutzerimonas stutzeri (strain A1501)</name>
    <name type="common">Pseudomonas stutzeri</name>
    <dbReference type="NCBI Taxonomy" id="379731"/>
    <lineage>
        <taxon>Bacteria</taxon>
        <taxon>Pseudomonadati</taxon>
        <taxon>Pseudomonadota</taxon>
        <taxon>Gammaproteobacteria</taxon>
        <taxon>Pseudomonadales</taxon>
        <taxon>Pseudomonadaceae</taxon>
        <taxon>Stutzerimonas</taxon>
    </lineage>
</organism>
<reference evidence="4 5" key="1">
    <citation type="journal article" date="2008" name="Proc. Natl. Acad. Sci. U.S.A.">
        <title>Nitrogen fixation island and rhizosphere competence traits in the genome of root-associated Pseudomonas stutzeri A1501.</title>
        <authorList>
            <person name="Yan Y."/>
            <person name="Yang J."/>
            <person name="Dou Y."/>
            <person name="Chen M."/>
            <person name="Ping S."/>
            <person name="Peng J."/>
            <person name="Lu W."/>
            <person name="Zhang W."/>
            <person name="Yao Z."/>
            <person name="Li H."/>
            <person name="Liu W."/>
            <person name="He S."/>
            <person name="Geng L."/>
            <person name="Zhang X."/>
            <person name="Yang F."/>
            <person name="Yu H."/>
            <person name="Zhan Y."/>
            <person name="Li D."/>
            <person name="Lin Z."/>
            <person name="Wang Y."/>
            <person name="Elmerich C."/>
            <person name="Lin M."/>
            <person name="Jin Q."/>
        </authorList>
    </citation>
    <scope>NUCLEOTIDE SEQUENCE [LARGE SCALE GENOMIC DNA]</scope>
    <source>
        <strain evidence="4 5">A1501</strain>
    </source>
</reference>
<dbReference type="InterPro" id="IPR020904">
    <property type="entry name" value="Sc_DH/Rdtase_CS"/>
</dbReference>
<dbReference type="SUPFAM" id="SSF51735">
    <property type="entry name" value="NAD(P)-binding Rossmann-fold domains"/>
    <property type="match status" value="1"/>
</dbReference>
<dbReference type="Pfam" id="PF13561">
    <property type="entry name" value="adh_short_C2"/>
    <property type="match status" value="1"/>
</dbReference>
<dbReference type="InterPro" id="IPR002347">
    <property type="entry name" value="SDR_fam"/>
</dbReference>
<gene>
    <name evidence="4" type="ordered locus">PST_0160</name>
</gene>
<dbReference type="KEGG" id="psa:PST_0160"/>
<evidence type="ECO:0000256" key="1">
    <source>
        <dbReference type="ARBA" id="ARBA00006484"/>
    </source>
</evidence>
<dbReference type="NCBIfam" id="NF004773">
    <property type="entry name" value="PRK06113.1"/>
    <property type="match status" value="1"/>
</dbReference>
<dbReference type="eggNOG" id="COG1028">
    <property type="taxonomic scope" value="Bacteria"/>
</dbReference>
<dbReference type="FunFam" id="3.40.50.720:FF:000084">
    <property type="entry name" value="Short-chain dehydrogenase reductase"/>
    <property type="match status" value="1"/>
</dbReference>
<dbReference type="AlphaFoldDB" id="A4VFW6"/>
<dbReference type="GO" id="GO:0008709">
    <property type="term" value="F:cholate 7-alpha-dehydrogenase (NAD+) activity"/>
    <property type="evidence" value="ECO:0007669"/>
    <property type="project" value="TreeGrafter"/>
</dbReference>
<evidence type="ECO:0000313" key="4">
    <source>
        <dbReference type="EMBL" id="ABP77867.1"/>
    </source>
</evidence>
<dbReference type="InterPro" id="IPR036291">
    <property type="entry name" value="NAD(P)-bd_dom_sf"/>
</dbReference>
<sequence length="255" mass="26228">MYRPEDFRLDGQVAVVTGAGAGIGQAIAQTFAAAGAAVLVSDLSLAAAEGVRDEIVAAGGQAAACACDVADETQLAQLVEHCVDDFGKLTLLVSNAGGGGPKAFDMPMADFRRAYELNVFSLFRLAQLAAPHMEQAGGGAMLAITSMAGENRNQHMASYGSSKAAANHLIRNIAFDLGPRGIRVNGIAPGATLTHALKGVLTEDIERQMLAHTPLQRLGDPQDMANAALFLCSPAAAWISGQILTVSGGGVQELG</sequence>
<evidence type="ECO:0000256" key="3">
    <source>
        <dbReference type="ARBA" id="ARBA00023002"/>
    </source>
</evidence>
<protein>
    <submittedName>
        <fullName evidence="4">NAD-dependent 7-alpha-hydroxysteroid dehydrogenase</fullName>
    </submittedName>
</protein>
<keyword evidence="5" id="KW-1185">Reference proteome</keyword>
<dbReference type="HOGENOM" id="CLU_010194_1_3_6"/>
<dbReference type="PROSITE" id="PS00061">
    <property type="entry name" value="ADH_SHORT"/>
    <property type="match status" value="1"/>
</dbReference>
<proteinExistence type="inferred from homology"/>
<dbReference type="EMBL" id="CP000304">
    <property type="protein sequence ID" value="ABP77867.1"/>
    <property type="molecule type" value="Genomic_DNA"/>
</dbReference>
<name>A4VFW6_STUS1</name>
<evidence type="ECO:0000313" key="5">
    <source>
        <dbReference type="Proteomes" id="UP000000233"/>
    </source>
</evidence>
<evidence type="ECO:0000256" key="2">
    <source>
        <dbReference type="ARBA" id="ARBA00022857"/>
    </source>
</evidence>
<accession>A4VFW6</accession>
<dbReference type="NCBIfam" id="NF005559">
    <property type="entry name" value="PRK07231.1"/>
    <property type="match status" value="1"/>
</dbReference>
<dbReference type="Proteomes" id="UP000000233">
    <property type="component" value="Chromosome"/>
</dbReference>
<comment type="similarity">
    <text evidence="1">Belongs to the short-chain dehydrogenases/reductases (SDR) family.</text>
</comment>
<keyword evidence="3" id="KW-0560">Oxidoreductase</keyword>
<dbReference type="PRINTS" id="PR00081">
    <property type="entry name" value="GDHRDH"/>
</dbReference>
<dbReference type="Gene3D" id="3.40.50.720">
    <property type="entry name" value="NAD(P)-binding Rossmann-like Domain"/>
    <property type="match status" value="1"/>
</dbReference>